<sequence length="51" mass="5732">MNRTVNQLRLPTEPLALQVHGTTIEIPWRSIAYVSSQPRVQPQSMSLEAAD</sequence>
<keyword evidence="2" id="KW-1185">Reference proteome</keyword>
<evidence type="ECO:0000313" key="2">
    <source>
        <dbReference type="Proteomes" id="UP001595952"/>
    </source>
</evidence>
<dbReference type="RefSeq" id="WP_380062174.1">
    <property type="nucleotide sequence ID" value="NZ_JBHSEI010000008.1"/>
</dbReference>
<name>A0ABV9IC98_9DEIO</name>
<dbReference type="Proteomes" id="UP001595952">
    <property type="component" value="Unassembled WGS sequence"/>
</dbReference>
<comment type="caution">
    <text evidence="1">The sequence shown here is derived from an EMBL/GenBank/DDBJ whole genome shotgun (WGS) entry which is preliminary data.</text>
</comment>
<reference evidence="2" key="1">
    <citation type="journal article" date="2019" name="Int. J. Syst. Evol. Microbiol.">
        <title>The Global Catalogue of Microorganisms (GCM) 10K type strain sequencing project: providing services to taxonomists for standard genome sequencing and annotation.</title>
        <authorList>
            <consortium name="The Broad Institute Genomics Platform"/>
            <consortium name="The Broad Institute Genome Sequencing Center for Infectious Disease"/>
            <person name="Wu L."/>
            <person name="Ma J."/>
        </authorList>
    </citation>
    <scope>NUCLEOTIDE SEQUENCE [LARGE SCALE GENOMIC DNA]</scope>
    <source>
        <strain evidence="2">CCUG 55995</strain>
    </source>
</reference>
<organism evidence="1 2">
    <name type="scientific">Deinococcus hohokamensis</name>
    <dbReference type="NCBI Taxonomy" id="309883"/>
    <lineage>
        <taxon>Bacteria</taxon>
        <taxon>Thermotogati</taxon>
        <taxon>Deinococcota</taxon>
        <taxon>Deinococci</taxon>
        <taxon>Deinococcales</taxon>
        <taxon>Deinococcaceae</taxon>
        <taxon>Deinococcus</taxon>
    </lineage>
</organism>
<dbReference type="EMBL" id="JBHSEI010000008">
    <property type="protein sequence ID" value="MFC4639181.1"/>
    <property type="molecule type" value="Genomic_DNA"/>
</dbReference>
<accession>A0ABV9IC98</accession>
<evidence type="ECO:0000313" key="1">
    <source>
        <dbReference type="EMBL" id="MFC4639181.1"/>
    </source>
</evidence>
<protein>
    <submittedName>
        <fullName evidence="1">Uncharacterized protein</fullName>
    </submittedName>
</protein>
<gene>
    <name evidence="1" type="ORF">ACFO0D_12630</name>
</gene>
<proteinExistence type="predicted"/>